<dbReference type="GO" id="GO:0006096">
    <property type="term" value="P:glycolytic process"/>
    <property type="evidence" value="ECO:0007669"/>
    <property type="project" value="UniProtKB-KW"/>
</dbReference>
<dbReference type="Gene3D" id="3.20.20.120">
    <property type="entry name" value="Enolase-like C-terminal domain"/>
    <property type="match status" value="1"/>
</dbReference>
<accession>A0AA87ZV97</accession>
<sequence length="142" mass="15387">MKEALELVNTAINDTGHTGKEENNENEGDDFKEALKSFASEYHVASILDPFGRDDLELYSKLTSESLESAIEKKTGNALLLKMNQIGSVSECIAAVEMTKLAGWTCILATYGCRRGETEETSVADLSVGLAVVGSGQDWNSY</sequence>
<dbReference type="SUPFAM" id="SSF51604">
    <property type="entry name" value="Enolase C-terminal domain-like"/>
    <property type="match status" value="1"/>
</dbReference>
<dbReference type="PANTHER" id="PTHR11902">
    <property type="entry name" value="ENOLASE"/>
    <property type="match status" value="1"/>
</dbReference>
<reference evidence="7" key="1">
    <citation type="submission" date="2023-07" db="EMBL/GenBank/DDBJ databases">
        <title>draft genome sequence of fig (Ficus carica).</title>
        <authorList>
            <person name="Takahashi T."/>
            <person name="Nishimura K."/>
        </authorList>
    </citation>
    <scope>NUCLEOTIDE SEQUENCE</scope>
</reference>
<dbReference type="SMART" id="SM01192">
    <property type="entry name" value="Enolase_C"/>
    <property type="match status" value="1"/>
</dbReference>
<dbReference type="Pfam" id="PF00113">
    <property type="entry name" value="Enolase_C"/>
    <property type="match status" value="1"/>
</dbReference>
<dbReference type="EMBL" id="BTGU01000010">
    <property type="protein sequence ID" value="GMN40205.1"/>
    <property type="molecule type" value="Genomic_DNA"/>
</dbReference>
<evidence type="ECO:0000256" key="2">
    <source>
        <dbReference type="ARBA" id="ARBA00009604"/>
    </source>
</evidence>
<dbReference type="InterPro" id="IPR000941">
    <property type="entry name" value="Enolase"/>
</dbReference>
<dbReference type="PANTHER" id="PTHR11902:SF1">
    <property type="entry name" value="ENOLASE"/>
    <property type="match status" value="1"/>
</dbReference>
<name>A0AA87ZV97_FICCA</name>
<comment type="caution">
    <text evidence="7">The sequence shown here is derived from an EMBL/GenBank/DDBJ whole genome shotgun (WGS) entry which is preliminary data.</text>
</comment>
<dbReference type="GO" id="GO:0000287">
    <property type="term" value="F:magnesium ion binding"/>
    <property type="evidence" value="ECO:0007669"/>
    <property type="project" value="InterPro"/>
</dbReference>
<proteinExistence type="inferred from homology"/>
<dbReference type="EC" id="4.2.1.11" evidence="3"/>
<protein>
    <recommendedName>
        <fullName evidence="3">phosphopyruvate hydratase</fullName>
        <ecNumber evidence="3">4.2.1.11</ecNumber>
    </recommendedName>
</protein>
<evidence type="ECO:0000259" key="6">
    <source>
        <dbReference type="SMART" id="SM01192"/>
    </source>
</evidence>
<dbReference type="InterPro" id="IPR036849">
    <property type="entry name" value="Enolase-like_C_sf"/>
</dbReference>
<keyword evidence="8" id="KW-1185">Reference proteome</keyword>
<dbReference type="PRINTS" id="PR00148">
    <property type="entry name" value="ENOLASE"/>
</dbReference>
<dbReference type="GO" id="GO:0004634">
    <property type="term" value="F:phosphopyruvate hydratase activity"/>
    <property type="evidence" value="ECO:0007669"/>
    <property type="project" value="UniProtKB-EC"/>
</dbReference>
<evidence type="ECO:0000256" key="5">
    <source>
        <dbReference type="ARBA" id="ARBA00023239"/>
    </source>
</evidence>
<dbReference type="InterPro" id="IPR020810">
    <property type="entry name" value="Enolase_C"/>
</dbReference>
<dbReference type="AlphaFoldDB" id="A0AA87ZV97"/>
<evidence type="ECO:0000256" key="4">
    <source>
        <dbReference type="ARBA" id="ARBA00023152"/>
    </source>
</evidence>
<keyword evidence="4" id="KW-0324">Glycolysis</keyword>
<comment type="similarity">
    <text evidence="2">Belongs to the enolase family.</text>
</comment>
<comment type="pathway">
    <text evidence="1">Carbohydrate degradation; glycolysis; pyruvate from D-glyceraldehyde 3-phosphate: step 4/5.</text>
</comment>
<organism evidence="7 8">
    <name type="scientific">Ficus carica</name>
    <name type="common">Common fig</name>
    <dbReference type="NCBI Taxonomy" id="3494"/>
    <lineage>
        <taxon>Eukaryota</taxon>
        <taxon>Viridiplantae</taxon>
        <taxon>Streptophyta</taxon>
        <taxon>Embryophyta</taxon>
        <taxon>Tracheophyta</taxon>
        <taxon>Spermatophyta</taxon>
        <taxon>Magnoliopsida</taxon>
        <taxon>eudicotyledons</taxon>
        <taxon>Gunneridae</taxon>
        <taxon>Pentapetalae</taxon>
        <taxon>rosids</taxon>
        <taxon>fabids</taxon>
        <taxon>Rosales</taxon>
        <taxon>Moraceae</taxon>
        <taxon>Ficeae</taxon>
        <taxon>Ficus</taxon>
    </lineage>
</organism>
<dbReference type="GO" id="GO:0000015">
    <property type="term" value="C:phosphopyruvate hydratase complex"/>
    <property type="evidence" value="ECO:0007669"/>
    <property type="project" value="InterPro"/>
</dbReference>
<gene>
    <name evidence="7" type="ORF">TIFTF001_009427</name>
</gene>
<keyword evidence="5" id="KW-0456">Lyase</keyword>
<evidence type="ECO:0000313" key="8">
    <source>
        <dbReference type="Proteomes" id="UP001187192"/>
    </source>
</evidence>
<feature type="domain" description="Enolase C-terminal TIM barrel" evidence="6">
    <location>
        <begin position="1"/>
        <end position="141"/>
    </location>
</feature>
<evidence type="ECO:0000313" key="7">
    <source>
        <dbReference type="EMBL" id="GMN40205.1"/>
    </source>
</evidence>
<evidence type="ECO:0000256" key="1">
    <source>
        <dbReference type="ARBA" id="ARBA00005031"/>
    </source>
</evidence>
<evidence type="ECO:0000256" key="3">
    <source>
        <dbReference type="ARBA" id="ARBA00012058"/>
    </source>
</evidence>
<dbReference type="Proteomes" id="UP001187192">
    <property type="component" value="Unassembled WGS sequence"/>
</dbReference>